<evidence type="ECO:0000256" key="2">
    <source>
        <dbReference type="ARBA" id="ARBA00006727"/>
    </source>
</evidence>
<feature type="domain" description="Major facilitator superfamily (MFS) profile" evidence="5">
    <location>
        <begin position="209"/>
        <end position="441"/>
    </location>
</feature>
<evidence type="ECO:0000256" key="4">
    <source>
        <dbReference type="SAM" id="Phobius"/>
    </source>
</evidence>
<organism evidence="6 7">
    <name type="scientific">Mycena maculata</name>
    <dbReference type="NCBI Taxonomy" id="230809"/>
    <lineage>
        <taxon>Eukaryota</taxon>
        <taxon>Fungi</taxon>
        <taxon>Dikarya</taxon>
        <taxon>Basidiomycota</taxon>
        <taxon>Agaricomycotina</taxon>
        <taxon>Agaricomycetes</taxon>
        <taxon>Agaricomycetidae</taxon>
        <taxon>Agaricales</taxon>
        <taxon>Marasmiineae</taxon>
        <taxon>Mycenaceae</taxon>
        <taxon>Mycena</taxon>
    </lineage>
</organism>
<dbReference type="PANTHER" id="PTHR11360">
    <property type="entry name" value="MONOCARBOXYLATE TRANSPORTER"/>
    <property type="match status" value="1"/>
</dbReference>
<feature type="transmembrane region" description="Helical" evidence="4">
    <location>
        <begin position="205"/>
        <end position="228"/>
    </location>
</feature>
<accession>A0AAD7P2Q9</accession>
<dbReference type="InterPro" id="IPR036259">
    <property type="entry name" value="MFS_trans_sf"/>
</dbReference>
<feature type="transmembrane region" description="Helical" evidence="4">
    <location>
        <begin position="378"/>
        <end position="400"/>
    </location>
</feature>
<dbReference type="GO" id="GO:0016020">
    <property type="term" value="C:membrane"/>
    <property type="evidence" value="ECO:0007669"/>
    <property type="project" value="UniProtKB-SubCell"/>
</dbReference>
<feature type="transmembrane region" description="Helical" evidence="4">
    <location>
        <begin position="44"/>
        <end position="68"/>
    </location>
</feature>
<reference evidence="6" key="1">
    <citation type="submission" date="2023-03" db="EMBL/GenBank/DDBJ databases">
        <title>Massive genome expansion in bonnet fungi (Mycena s.s.) driven by repeated elements and novel gene families across ecological guilds.</title>
        <authorList>
            <consortium name="Lawrence Berkeley National Laboratory"/>
            <person name="Harder C.B."/>
            <person name="Miyauchi S."/>
            <person name="Viragh M."/>
            <person name="Kuo A."/>
            <person name="Thoen E."/>
            <person name="Andreopoulos B."/>
            <person name="Lu D."/>
            <person name="Skrede I."/>
            <person name="Drula E."/>
            <person name="Henrissat B."/>
            <person name="Morin E."/>
            <person name="Kohler A."/>
            <person name="Barry K."/>
            <person name="LaButti K."/>
            <person name="Morin E."/>
            <person name="Salamov A."/>
            <person name="Lipzen A."/>
            <person name="Mereny Z."/>
            <person name="Hegedus B."/>
            <person name="Baldrian P."/>
            <person name="Stursova M."/>
            <person name="Weitz H."/>
            <person name="Taylor A."/>
            <person name="Grigoriev I.V."/>
            <person name="Nagy L.G."/>
            <person name="Martin F."/>
            <person name="Kauserud H."/>
        </authorList>
    </citation>
    <scope>NUCLEOTIDE SEQUENCE</scope>
    <source>
        <strain evidence="6">CBHHK188m</strain>
    </source>
</reference>
<comment type="similarity">
    <text evidence="2">Belongs to the major facilitator superfamily. Monocarboxylate porter (TC 2.A.1.13) family.</text>
</comment>
<dbReference type="Gene3D" id="1.20.1250.20">
    <property type="entry name" value="MFS general substrate transporter like domains"/>
    <property type="match status" value="2"/>
</dbReference>
<keyword evidence="7" id="KW-1185">Reference proteome</keyword>
<feature type="compositionally biased region" description="Polar residues" evidence="3">
    <location>
        <begin position="1"/>
        <end position="12"/>
    </location>
</feature>
<feature type="transmembrane region" description="Helical" evidence="4">
    <location>
        <begin position="412"/>
        <end position="432"/>
    </location>
</feature>
<feature type="transmembrane region" description="Helical" evidence="4">
    <location>
        <begin position="145"/>
        <end position="165"/>
    </location>
</feature>
<feature type="transmembrane region" description="Helical" evidence="4">
    <location>
        <begin position="80"/>
        <end position="102"/>
    </location>
</feature>
<feature type="transmembrane region" description="Helical" evidence="4">
    <location>
        <begin position="290"/>
        <end position="309"/>
    </location>
</feature>
<dbReference type="Proteomes" id="UP001215280">
    <property type="component" value="Unassembled WGS sequence"/>
</dbReference>
<dbReference type="EMBL" id="JARJLG010000001">
    <property type="protein sequence ID" value="KAJ7785268.1"/>
    <property type="molecule type" value="Genomic_DNA"/>
</dbReference>
<dbReference type="PANTHER" id="PTHR11360:SF177">
    <property type="entry name" value="RIBOFLAVIN TRANSPORTER MCH5"/>
    <property type="match status" value="1"/>
</dbReference>
<feature type="transmembrane region" description="Helical" evidence="4">
    <location>
        <begin position="316"/>
        <end position="337"/>
    </location>
</feature>
<sequence>MASESIALSPTPTIREKNSSQDVEMGQPLKPPMAAQPPDGGLDAWLTILGASLVAFATFGTVNGYGAFNDYYADTYLSDYSATLVSMIGALQLFLLYIFAGLSGAMFDSLGPRYMIPASGLLTCFSFFMLSITKPQHIYQQYLTHAVLFALGAAFGFFPSLAICGHWFKRRLAFAMGFPVGSASLGGIIYPVMLNKLPQRVGFGWTIRIMAFMMLGCFIVASLTMTTPRPRKPLPPLSKLFAFRAFRDPCFTCLCLAGWFSVFSTFNPFFYVGLYGATANGGETTALTPYYLVIMSATSIVGRILPGFVADKLGRFNVISFSTMLSGVLILAVWYTSAAQPNLIAFSAVYGFASGPFFSLISPCVMQISPISEVGARIGMLFFFMSTGALAGTPLGGVFIRSETLPNFRNLILFSGIMAFVGSGFFIAARLIRSRTLWTAV</sequence>
<feature type="transmembrane region" description="Helical" evidence="4">
    <location>
        <begin position="249"/>
        <end position="270"/>
    </location>
</feature>
<keyword evidence="4" id="KW-0472">Membrane</keyword>
<evidence type="ECO:0000313" key="7">
    <source>
        <dbReference type="Proteomes" id="UP001215280"/>
    </source>
</evidence>
<protein>
    <submittedName>
        <fullName evidence="6">Major facilitator superfamily domain-containing protein</fullName>
    </submittedName>
</protein>
<keyword evidence="4" id="KW-1133">Transmembrane helix</keyword>
<dbReference type="Pfam" id="PF07690">
    <property type="entry name" value="MFS_1"/>
    <property type="match status" value="1"/>
</dbReference>
<comment type="caution">
    <text evidence="6">The sequence shown here is derived from an EMBL/GenBank/DDBJ whole genome shotgun (WGS) entry which is preliminary data.</text>
</comment>
<evidence type="ECO:0000259" key="5">
    <source>
        <dbReference type="PROSITE" id="PS50850"/>
    </source>
</evidence>
<dbReference type="AlphaFoldDB" id="A0AAD7P2Q9"/>
<dbReference type="PROSITE" id="PS50850">
    <property type="entry name" value="MFS"/>
    <property type="match status" value="1"/>
</dbReference>
<dbReference type="GO" id="GO:0022857">
    <property type="term" value="F:transmembrane transporter activity"/>
    <property type="evidence" value="ECO:0007669"/>
    <property type="project" value="InterPro"/>
</dbReference>
<gene>
    <name evidence="6" type="ORF">DFH07DRAFT_6515</name>
</gene>
<proteinExistence type="inferred from homology"/>
<feature type="transmembrane region" description="Helical" evidence="4">
    <location>
        <begin position="172"/>
        <end position="193"/>
    </location>
</feature>
<keyword evidence="4" id="KW-0812">Transmembrane</keyword>
<evidence type="ECO:0000313" key="6">
    <source>
        <dbReference type="EMBL" id="KAJ7785268.1"/>
    </source>
</evidence>
<evidence type="ECO:0000256" key="1">
    <source>
        <dbReference type="ARBA" id="ARBA00004141"/>
    </source>
</evidence>
<dbReference type="SUPFAM" id="SSF103473">
    <property type="entry name" value="MFS general substrate transporter"/>
    <property type="match status" value="1"/>
</dbReference>
<dbReference type="InterPro" id="IPR011701">
    <property type="entry name" value="MFS"/>
</dbReference>
<dbReference type="InterPro" id="IPR050327">
    <property type="entry name" value="Proton-linked_MCT"/>
</dbReference>
<name>A0AAD7P2Q9_9AGAR</name>
<feature type="region of interest" description="Disordered" evidence="3">
    <location>
        <begin position="1"/>
        <end position="32"/>
    </location>
</feature>
<dbReference type="InterPro" id="IPR020846">
    <property type="entry name" value="MFS_dom"/>
</dbReference>
<evidence type="ECO:0000256" key="3">
    <source>
        <dbReference type="SAM" id="MobiDB-lite"/>
    </source>
</evidence>
<feature type="transmembrane region" description="Helical" evidence="4">
    <location>
        <begin position="343"/>
        <end position="366"/>
    </location>
</feature>
<comment type="subcellular location">
    <subcellularLocation>
        <location evidence="1">Membrane</location>
        <topology evidence="1">Multi-pass membrane protein</topology>
    </subcellularLocation>
</comment>
<feature type="transmembrane region" description="Helical" evidence="4">
    <location>
        <begin position="114"/>
        <end position="133"/>
    </location>
</feature>